<evidence type="ECO:0000256" key="1">
    <source>
        <dbReference type="ARBA" id="ARBA00010914"/>
    </source>
</evidence>
<keyword evidence="2" id="KW-0001">2Fe-2S</keyword>
<dbReference type="CDD" id="cd00207">
    <property type="entry name" value="fer2"/>
    <property type="match status" value="1"/>
</dbReference>
<evidence type="ECO:0000313" key="8">
    <source>
        <dbReference type="EMBL" id="RNL65561.1"/>
    </source>
</evidence>
<keyword evidence="4" id="KW-0408">Iron</keyword>
<dbReference type="PANTHER" id="PTHR23426">
    <property type="entry name" value="FERREDOXIN/ADRENODOXIN"/>
    <property type="match status" value="1"/>
</dbReference>
<comment type="similarity">
    <text evidence="1">Belongs to the adrenodoxin/putidaredoxin family.</text>
</comment>
<dbReference type="PRINTS" id="PR00355">
    <property type="entry name" value="ADRENODOXIN"/>
</dbReference>
<accession>A0ABX9W4M1</accession>
<dbReference type="EMBL" id="RHGB01000006">
    <property type="protein sequence ID" value="RNL65561.1"/>
    <property type="molecule type" value="Genomic_DNA"/>
</dbReference>
<dbReference type="SUPFAM" id="SSF54292">
    <property type="entry name" value="2Fe-2S ferredoxin-like"/>
    <property type="match status" value="1"/>
</dbReference>
<dbReference type="Proteomes" id="UP000274695">
    <property type="component" value="Unassembled WGS sequence"/>
</dbReference>
<dbReference type="InterPro" id="IPR018298">
    <property type="entry name" value="Adrenodoxin_Fe-S_BS"/>
</dbReference>
<sequence>MLKMTFITPSGEEITTEGNVGGSVMEAAVSANVAGIDAECGGACSCATCHVKLSAEWFAVVGEAGELEASMLEYANDADDYSRLSCQMKIAENYNGIIIKVVG</sequence>
<dbReference type="PROSITE" id="PS51085">
    <property type="entry name" value="2FE2S_FER_2"/>
    <property type="match status" value="1"/>
</dbReference>
<evidence type="ECO:0000256" key="4">
    <source>
        <dbReference type="ARBA" id="ARBA00023004"/>
    </source>
</evidence>
<feature type="domain" description="2Fe-2S ferredoxin-type" evidence="7">
    <location>
        <begin position="2"/>
        <end position="103"/>
    </location>
</feature>
<gene>
    <name evidence="8" type="ORF">D0911_06790</name>
</gene>
<dbReference type="Pfam" id="PF00111">
    <property type="entry name" value="Fer2"/>
    <property type="match status" value="1"/>
</dbReference>
<comment type="caution">
    <text evidence="8">The sequence shown here is derived from an EMBL/GenBank/DDBJ whole genome shotgun (WGS) entry which is preliminary data.</text>
</comment>
<dbReference type="PROSITE" id="PS00814">
    <property type="entry name" value="ADX"/>
    <property type="match status" value="1"/>
</dbReference>
<keyword evidence="5" id="KW-0411">Iron-sulfur</keyword>
<dbReference type="InterPro" id="IPR001055">
    <property type="entry name" value="Adrenodoxin-like"/>
</dbReference>
<dbReference type="InterPro" id="IPR036010">
    <property type="entry name" value="2Fe-2S_ferredoxin-like_sf"/>
</dbReference>
<dbReference type="PANTHER" id="PTHR23426:SF65">
    <property type="entry name" value="FERREDOXIN-2, MITOCHONDRIAL"/>
    <property type="match status" value="1"/>
</dbReference>
<dbReference type="InterPro" id="IPR012675">
    <property type="entry name" value="Beta-grasp_dom_sf"/>
</dbReference>
<dbReference type="InterPro" id="IPR001041">
    <property type="entry name" value="2Fe-2S_ferredoxin-type"/>
</dbReference>
<organism evidence="8 9">
    <name type="scientific">Zhongshania marina</name>
    <dbReference type="NCBI Taxonomy" id="2304603"/>
    <lineage>
        <taxon>Bacteria</taxon>
        <taxon>Pseudomonadati</taxon>
        <taxon>Pseudomonadota</taxon>
        <taxon>Gammaproteobacteria</taxon>
        <taxon>Cellvibrionales</taxon>
        <taxon>Spongiibacteraceae</taxon>
        <taxon>Zhongshania</taxon>
    </lineage>
</organism>
<evidence type="ECO:0000256" key="3">
    <source>
        <dbReference type="ARBA" id="ARBA00022723"/>
    </source>
</evidence>
<evidence type="ECO:0000256" key="5">
    <source>
        <dbReference type="ARBA" id="ARBA00023014"/>
    </source>
</evidence>
<evidence type="ECO:0000256" key="2">
    <source>
        <dbReference type="ARBA" id="ARBA00022714"/>
    </source>
</evidence>
<evidence type="ECO:0000313" key="9">
    <source>
        <dbReference type="Proteomes" id="UP000274695"/>
    </source>
</evidence>
<proteinExistence type="inferred from homology"/>
<evidence type="ECO:0000256" key="6">
    <source>
        <dbReference type="ARBA" id="ARBA00034078"/>
    </source>
</evidence>
<dbReference type="Gene3D" id="3.10.20.30">
    <property type="match status" value="1"/>
</dbReference>
<keyword evidence="9" id="KW-1185">Reference proteome</keyword>
<protein>
    <submittedName>
        <fullName evidence="8">2Fe-2S ferredoxin</fullName>
    </submittedName>
</protein>
<comment type="cofactor">
    <cofactor evidence="6">
        <name>[2Fe-2S] cluster</name>
        <dbReference type="ChEBI" id="CHEBI:190135"/>
    </cofactor>
</comment>
<keyword evidence="3" id="KW-0479">Metal-binding</keyword>
<reference evidence="8 9" key="1">
    <citation type="submission" date="2018-10" db="EMBL/GenBank/DDBJ databases">
        <title>Draft genome sequence of Zhongshania sp. DSW25-10.</title>
        <authorList>
            <person name="Oh J."/>
        </authorList>
    </citation>
    <scope>NUCLEOTIDE SEQUENCE [LARGE SCALE GENOMIC DNA]</scope>
    <source>
        <strain evidence="8 9">DSW25-10</strain>
    </source>
</reference>
<name>A0ABX9W4M1_9GAMM</name>
<evidence type="ECO:0000259" key="7">
    <source>
        <dbReference type="PROSITE" id="PS51085"/>
    </source>
</evidence>